<accession>A0AAV2RAY1</accession>
<evidence type="ECO:0000313" key="3">
    <source>
        <dbReference type="Proteomes" id="UP001497623"/>
    </source>
</evidence>
<dbReference type="Proteomes" id="UP001497623">
    <property type="component" value="Unassembled WGS sequence"/>
</dbReference>
<name>A0AAV2RAY1_MEGNR</name>
<feature type="region of interest" description="Disordered" evidence="1">
    <location>
        <begin position="124"/>
        <end position="149"/>
    </location>
</feature>
<keyword evidence="3" id="KW-1185">Reference proteome</keyword>
<organism evidence="2 3">
    <name type="scientific">Meganyctiphanes norvegica</name>
    <name type="common">Northern krill</name>
    <name type="synonym">Thysanopoda norvegica</name>
    <dbReference type="NCBI Taxonomy" id="48144"/>
    <lineage>
        <taxon>Eukaryota</taxon>
        <taxon>Metazoa</taxon>
        <taxon>Ecdysozoa</taxon>
        <taxon>Arthropoda</taxon>
        <taxon>Crustacea</taxon>
        <taxon>Multicrustacea</taxon>
        <taxon>Malacostraca</taxon>
        <taxon>Eumalacostraca</taxon>
        <taxon>Eucarida</taxon>
        <taxon>Euphausiacea</taxon>
        <taxon>Euphausiidae</taxon>
        <taxon>Meganyctiphanes</taxon>
    </lineage>
</organism>
<gene>
    <name evidence="2" type="ORF">MNOR_LOCUS22922</name>
</gene>
<evidence type="ECO:0000313" key="2">
    <source>
        <dbReference type="EMBL" id="CAL4122200.1"/>
    </source>
</evidence>
<comment type="caution">
    <text evidence="2">The sequence shown here is derived from an EMBL/GenBank/DDBJ whole genome shotgun (WGS) entry which is preliminary data.</text>
</comment>
<feature type="non-terminal residue" evidence="2">
    <location>
        <position position="1"/>
    </location>
</feature>
<dbReference type="EMBL" id="CAXKWB010019690">
    <property type="protein sequence ID" value="CAL4122200.1"/>
    <property type="molecule type" value="Genomic_DNA"/>
</dbReference>
<evidence type="ECO:0000256" key="1">
    <source>
        <dbReference type="SAM" id="MobiDB-lite"/>
    </source>
</evidence>
<sequence length="232" mass="25689">SVFRLPWISRPYSSSSPWSPSPVVYRAPTPTPATSVQMTLMLVITLMIPSCGEYHYRGHTETYSGNYGCEILLFDNGYVTRTSPSYGFEDGECIYHSDYTSCVCKDDNCNTDSYCSQCGYPKPTPDPTTEVTTPTTSNPTASTTDAITPTTSQPSYSLTCYNCIGCFSVDEGTTEVIEDEFMSCMTTVFLDRSQVIRAGSHEEHPDGECVGNEETISCWCSQDLCNKDQMDF</sequence>
<dbReference type="AlphaFoldDB" id="A0AAV2RAY1"/>
<proteinExistence type="predicted"/>
<reference evidence="2 3" key="1">
    <citation type="submission" date="2024-05" db="EMBL/GenBank/DDBJ databases">
        <authorList>
            <person name="Wallberg A."/>
        </authorList>
    </citation>
    <scope>NUCLEOTIDE SEQUENCE [LARGE SCALE GENOMIC DNA]</scope>
</reference>
<protein>
    <submittedName>
        <fullName evidence="2">Uncharacterized protein</fullName>
    </submittedName>
</protein>
<feature type="compositionally biased region" description="Low complexity" evidence="1">
    <location>
        <begin position="127"/>
        <end position="149"/>
    </location>
</feature>